<evidence type="ECO:0000256" key="11">
    <source>
        <dbReference type="ARBA" id="ARBA00023306"/>
    </source>
</evidence>
<dbReference type="GO" id="GO:0007059">
    <property type="term" value="P:chromosome segregation"/>
    <property type="evidence" value="ECO:0007669"/>
    <property type="project" value="InterPro"/>
</dbReference>
<evidence type="ECO:0000256" key="6">
    <source>
        <dbReference type="ARBA" id="ARBA00022618"/>
    </source>
</evidence>
<dbReference type="PANTHER" id="PTHR32017:SF3">
    <property type="entry name" value="SPINDLE AND KINETOCHORE-ASSOCIATED PROTEIN 2"/>
    <property type="match status" value="1"/>
</dbReference>
<reference evidence="17" key="1">
    <citation type="journal article" date="2021" name="Genome Biol. Evol.">
        <title>A High-Quality Reference Genome for a Parasitic Bivalve with Doubly Uniparental Inheritance (Bivalvia: Unionida).</title>
        <authorList>
            <person name="Smith C.H."/>
        </authorList>
    </citation>
    <scope>NUCLEOTIDE SEQUENCE</scope>
    <source>
        <strain evidence="17">CHS0354</strain>
    </source>
</reference>
<dbReference type="GO" id="GO:0000940">
    <property type="term" value="C:outer kinetochore"/>
    <property type="evidence" value="ECO:0007669"/>
    <property type="project" value="InterPro"/>
</dbReference>
<dbReference type="AlphaFoldDB" id="A0AAE0TAR9"/>
<keyword evidence="14" id="KW-0175">Coiled coil</keyword>
<evidence type="ECO:0000256" key="5">
    <source>
        <dbReference type="ARBA" id="ARBA00022490"/>
    </source>
</evidence>
<proteinExistence type="inferred from homology"/>
<evidence type="ECO:0000256" key="7">
    <source>
        <dbReference type="ARBA" id="ARBA00022701"/>
    </source>
</evidence>
<dbReference type="GO" id="GO:0008017">
    <property type="term" value="F:microtubule binding"/>
    <property type="evidence" value="ECO:0007669"/>
    <property type="project" value="InterPro"/>
</dbReference>
<evidence type="ECO:0000256" key="12">
    <source>
        <dbReference type="ARBA" id="ARBA00023328"/>
    </source>
</evidence>
<keyword evidence="9" id="KW-0995">Kinetochore</keyword>
<gene>
    <name evidence="17" type="ORF">CHS0354_041368</name>
</gene>
<dbReference type="Pfam" id="PF11362">
    <property type="entry name" value="DUF3161"/>
    <property type="match status" value="1"/>
</dbReference>
<keyword evidence="12" id="KW-0137">Centromere</keyword>
<feature type="coiled-coil region" evidence="14">
    <location>
        <begin position="1"/>
        <end position="28"/>
    </location>
</feature>
<comment type="similarity">
    <text evidence="3">Belongs to the SKA2 family.</text>
</comment>
<feature type="domain" description="Ska2 N-terminal" evidence="16">
    <location>
        <begin position="5"/>
        <end position="106"/>
    </location>
</feature>
<dbReference type="GO" id="GO:0000278">
    <property type="term" value="P:mitotic cell cycle"/>
    <property type="evidence" value="ECO:0007669"/>
    <property type="project" value="TreeGrafter"/>
</dbReference>
<dbReference type="Gene3D" id="6.10.250.1380">
    <property type="match status" value="1"/>
</dbReference>
<keyword evidence="11" id="KW-0131">Cell cycle</keyword>
<evidence type="ECO:0000256" key="10">
    <source>
        <dbReference type="ARBA" id="ARBA00023212"/>
    </source>
</evidence>
<dbReference type="GO" id="GO:0005876">
    <property type="term" value="C:spindle microtubule"/>
    <property type="evidence" value="ECO:0007669"/>
    <property type="project" value="InterPro"/>
</dbReference>
<keyword evidence="4" id="KW-0158">Chromosome</keyword>
<evidence type="ECO:0000256" key="2">
    <source>
        <dbReference type="ARBA" id="ARBA00004629"/>
    </source>
</evidence>
<feature type="compositionally biased region" description="Basic and acidic residues" evidence="15">
    <location>
        <begin position="134"/>
        <end position="149"/>
    </location>
</feature>
<keyword evidence="5" id="KW-0963">Cytoplasm</keyword>
<comment type="subcellular location">
    <subcellularLocation>
        <location evidence="2">Chromosome</location>
        <location evidence="2">Centromere</location>
        <location evidence="2">Kinetochore</location>
    </subcellularLocation>
    <subcellularLocation>
        <location evidence="1">Cytoplasm</location>
        <location evidence="1">Cytoskeleton</location>
        <location evidence="1">Spindle</location>
    </subcellularLocation>
</comment>
<keyword evidence="10" id="KW-0206">Cytoskeleton</keyword>
<keyword evidence="7" id="KW-0493">Microtubule</keyword>
<sequence length="257" mass="29402">MDKMEKTVENLEAMFQKAESDINYLNRKLDFEFEQSVDDDERNPVRMLQRINDIKKEYSSVVKEAQDIQKVQKEAVEYFQTQLATTVTLLQKLQKNSNFPEENPEELRQLEEVLGLKFPISAATSATECSDFVETDKQTSEKTPQKLLDESECASDPEQSPASRRRGTEEFIEVTASEFETVSEFKRGHVKLSEVNMAYRILWRHFIEEKNSGTLDANEMHKMGLRVAGKTGQAKLQVLKALDLIKISPKGLVSIST</sequence>
<accession>A0AAE0TAR9</accession>
<evidence type="ECO:0000256" key="14">
    <source>
        <dbReference type="SAM" id="Coils"/>
    </source>
</evidence>
<evidence type="ECO:0000259" key="16">
    <source>
        <dbReference type="Pfam" id="PF16740"/>
    </source>
</evidence>
<evidence type="ECO:0000256" key="9">
    <source>
        <dbReference type="ARBA" id="ARBA00022838"/>
    </source>
</evidence>
<evidence type="ECO:0000313" key="18">
    <source>
        <dbReference type="Proteomes" id="UP001195483"/>
    </source>
</evidence>
<dbReference type="Proteomes" id="UP001195483">
    <property type="component" value="Unassembled WGS sequence"/>
</dbReference>
<reference evidence="17" key="2">
    <citation type="journal article" date="2021" name="Genome Biol. Evol.">
        <title>Developing a high-quality reference genome for a parasitic bivalve with doubly uniparental inheritance (Bivalvia: Unionida).</title>
        <authorList>
            <person name="Smith C.H."/>
        </authorList>
    </citation>
    <scope>NUCLEOTIDE SEQUENCE</scope>
    <source>
        <strain evidence="17">CHS0354</strain>
        <tissue evidence="17">Mantle</tissue>
    </source>
</reference>
<organism evidence="17 18">
    <name type="scientific">Potamilus streckersoni</name>
    <dbReference type="NCBI Taxonomy" id="2493646"/>
    <lineage>
        <taxon>Eukaryota</taxon>
        <taxon>Metazoa</taxon>
        <taxon>Spiralia</taxon>
        <taxon>Lophotrochozoa</taxon>
        <taxon>Mollusca</taxon>
        <taxon>Bivalvia</taxon>
        <taxon>Autobranchia</taxon>
        <taxon>Heteroconchia</taxon>
        <taxon>Palaeoheterodonta</taxon>
        <taxon>Unionida</taxon>
        <taxon>Unionoidea</taxon>
        <taxon>Unionidae</taxon>
        <taxon>Ambleminae</taxon>
        <taxon>Lampsilini</taxon>
        <taxon>Potamilus</taxon>
    </lineage>
</organism>
<reference evidence="17" key="3">
    <citation type="submission" date="2023-05" db="EMBL/GenBank/DDBJ databases">
        <authorList>
            <person name="Smith C.H."/>
        </authorList>
    </citation>
    <scope>NUCLEOTIDE SEQUENCE</scope>
    <source>
        <strain evidence="17">CHS0354</strain>
        <tissue evidence="17">Mantle</tissue>
    </source>
</reference>
<evidence type="ECO:0000256" key="3">
    <source>
        <dbReference type="ARBA" id="ARBA00010684"/>
    </source>
</evidence>
<keyword evidence="8" id="KW-0498">Mitosis</keyword>
<evidence type="ECO:0000256" key="8">
    <source>
        <dbReference type="ARBA" id="ARBA00022776"/>
    </source>
</evidence>
<evidence type="ECO:0000313" key="17">
    <source>
        <dbReference type="EMBL" id="KAK3606430.1"/>
    </source>
</evidence>
<evidence type="ECO:0000256" key="13">
    <source>
        <dbReference type="ARBA" id="ARBA00029651"/>
    </source>
</evidence>
<comment type="caution">
    <text evidence="17">The sequence shown here is derived from an EMBL/GenBank/DDBJ whole genome shotgun (WGS) entry which is preliminary data.</text>
</comment>
<name>A0AAE0TAR9_9BIVA</name>
<dbReference type="InterPro" id="IPR026762">
    <property type="entry name" value="Ska2"/>
</dbReference>
<keyword evidence="18" id="KW-1185">Reference proteome</keyword>
<evidence type="ECO:0000256" key="1">
    <source>
        <dbReference type="ARBA" id="ARBA00004186"/>
    </source>
</evidence>
<keyword evidence="6" id="KW-0132">Cell division</keyword>
<dbReference type="Pfam" id="PF16740">
    <property type="entry name" value="SKA2"/>
    <property type="match status" value="1"/>
</dbReference>
<dbReference type="GO" id="GO:0051301">
    <property type="term" value="P:cell division"/>
    <property type="evidence" value="ECO:0007669"/>
    <property type="project" value="UniProtKB-KW"/>
</dbReference>
<evidence type="ECO:0000256" key="4">
    <source>
        <dbReference type="ARBA" id="ARBA00022454"/>
    </source>
</evidence>
<dbReference type="InterPro" id="IPR042091">
    <property type="entry name" value="Ska2_N"/>
</dbReference>
<evidence type="ECO:0000256" key="15">
    <source>
        <dbReference type="SAM" id="MobiDB-lite"/>
    </source>
</evidence>
<dbReference type="EMBL" id="JAEAOA010002346">
    <property type="protein sequence ID" value="KAK3606430.1"/>
    <property type="molecule type" value="Genomic_DNA"/>
</dbReference>
<protein>
    <recommendedName>
        <fullName evidence="13">Protein FAM33A</fullName>
    </recommendedName>
</protein>
<dbReference type="PANTHER" id="PTHR32017">
    <property type="entry name" value="SPINDLE AND KINETOCHORE-ASSOCIATED PROTEIN 2"/>
    <property type="match status" value="1"/>
</dbReference>
<feature type="region of interest" description="Disordered" evidence="15">
    <location>
        <begin position="131"/>
        <end position="168"/>
    </location>
</feature>